<dbReference type="CDD" id="cd06526">
    <property type="entry name" value="metazoan_ACD"/>
    <property type="match status" value="1"/>
</dbReference>
<dbReference type="Proteomes" id="UP000005239">
    <property type="component" value="Unassembled WGS sequence"/>
</dbReference>
<dbReference type="InterPro" id="IPR006693">
    <property type="entry name" value="AB_hydrolase_lipase"/>
</dbReference>
<accession>A0A8R1Z482</accession>
<dbReference type="GO" id="GO:0016042">
    <property type="term" value="P:lipid catabolic process"/>
    <property type="evidence" value="ECO:0007669"/>
    <property type="project" value="UniProtKB-KW"/>
</dbReference>
<keyword evidence="8" id="KW-1185">Reference proteome</keyword>
<protein>
    <submittedName>
        <fullName evidence="7">Hydrolase</fullName>
    </submittedName>
</protein>
<evidence type="ECO:0000256" key="3">
    <source>
        <dbReference type="ARBA" id="ARBA00022801"/>
    </source>
</evidence>
<evidence type="ECO:0000256" key="5">
    <source>
        <dbReference type="ARBA" id="ARBA00023098"/>
    </source>
</evidence>
<keyword evidence="5" id="KW-0443">Lipid metabolism</keyword>
<dbReference type="GO" id="GO:0016298">
    <property type="term" value="F:lipase activity"/>
    <property type="evidence" value="ECO:0000318"/>
    <property type="project" value="GO_Central"/>
</dbReference>
<evidence type="ECO:0000256" key="4">
    <source>
        <dbReference type="ARBA" id="ARBA00022963"/>
    </source>
</evidence>
<dbReference type="EnsemblMetazoa" id="PPA40501.1">
    <property type="protein sequence ID" value="PPA40501.1"/>
    <property type="gene ID" value="WBGene00278870"/>
</dbReference>
<dbReference type="InterPro" id="IPR029058">
    <property type="entry name" value="AB_hydrolase_fold"/>
</dbReference>
<reference evidence="7" key="2">
    <citation type="submission" date="2022-06" db="UniProtKB">
        <authorList>
            <consortium name="EnsemblMetazoa"/>
        </authorList>
    </citation>
    <scope>IDENTIFICATION</scope>
    <source>
        <strain evidence="7">PS312</strain>
    </source>
</reference>
<evidence type="ECO:0000256" key="2">
    <source>
        <dbReference type="ARBA" id="ARBA00022729"/>
    </source>
</evidence>
<proteinExistence type="inferred from homology"/>
<dbReference type="Gene3D" id="3.40.50.1820">
    <property type="entry name" value="alpha/beta hydrolase"/>
    <property type="match status" value="1"/>
</dbReference>
<dbReference type="SUPFAM" id="SSF53474">
    <property type="entry name" value="alpha/beta-Hydrolases"/>
    <property type="match status" value="1"/>
</dbReference>
<sequence>MDIDVEPRLWDWPLQGNNGVVKIENDEEKFTVDLEAHHFLPNEIQLPDDVDVTSVKSVLSPRGTLNIRADKKIANLLLSAAVVRSQSDPEESMTPAEMIQYWGYPLEKYDLITPDGYIISMLRISHPRDPGTANSLCHRPPILLVHGAFTHAAQWVMNPPGSSPGMILADAGFDVFMLNVRGTTHSRRHLTLTKDNRDYWKFTVDDMAKYDAPVAIDKALELNGATSLYYIGHSQGTIVGFLTLAENPAYNKKVSKVKALFQLSPAGTLHYVKGLAKLLIWLVEVSRPIMNMMGPFEVGMNVQWLLGGATKLFCPPILSSELCKDVTELFAGPTGKTINWVHKSIVDHVDKTDFQTRAPVYVSNFLVSTSSWNILQYMQMVLRNSVLHYNHSPSENMRRYGNAKALPYNYSNIESDIYMFWSRNDWATTPDEIEKWLIPHLRKDVIKGTFEIPEYSHAGYTIATDCGERIFSKIIRIVRKYELNACVE</sequence>
<evidence type="ECO:0000313" key="7">
    <source>
        <dbReference type="EnsemblMetazoa" id="PPA40501.1"/>
    </source>
</evidence>
<keyword evidence="3" id="KW-0378">Hydrolase</keyword>
<keyword evidence="4" id="KW-0442">Lipid degradation</keyword>
<name>A0A2A6C446_PRIPA</name>
<keyword evidence="2" id="KW-0732">Signal</keyword>
<accession>A0A2A6C446</accession>
<dbReference type="GO" id="GO:0006629">
    <property type="term" value="P:lipid metabolic process"/>
    <property type="evidence" value="ECO:0000318"/>
    <property type="project" value="GO_Central"/>
</dbReference>
<evidence type="ECO:0000313" key="8">
    <source>
        <dbReference type="Proteomes" id="UP000005239"/>
    </source>
</evidence>
<reference evidence="8" key="1">
    <citation type="journal article" date="2008" name="Nat. Genet.">
        <title>The Pristionchus pacificus genome provides a unique perspective on nematode lifestyle and parasitism.</title>
        <authorList>
            <person name="Dieterich C."/>
            <person name="Clifton S.W."/>
            <person name="Schuster L.N."/>
            <person name="Chinwalla A."/>
            <person name="Delehaunty K."/>
            <person name="Dinkelacker I."/>
            <person name="Fulton L."/>
            <person name="Fulton R."/>
            <person name="Godfrey J."/>
            <person name="Minx P."/>
            <person name="Mitreva M."/>
            <person name="Roeseler W."/>
            <person name="Tian H."/>
            <person name="Witte H."/>
            <person name="Yang S.P."/>
            <person name="Wilson R.K."/>
            <person name="Sommer R.J."/>
        </authorList>
    </citation>
    <scope>NUCLEOTIDE SEQUENCE [LARGE SCALE GENOMIC DNA]</scope>
    <source>
        <strain evidence="8">PS312</strain>
    </source>
</reference>
<dbReference type="Pfam" id="PF04083">
    <property type="entry name" value="Abhydro_lipase"/>
    <property type="match status" value="1"/>
</dbReference>
<comment type="similarity">
    <text evidence="1">Belongs to the AB hydrolase superfamily. Lipase family.</text>
</comment>
<organism evidence="7 8">
    <name type="scientific">Pristionchus pacificus</name>
    <name type="common">Parasitic nematode worm</name>
    <dbReference type="NCBI Taxonomy" id="54126"/>
    <lineage>
        <taxon>Eukaryota</taxon>
        <taxon>Metazoa</taxon>
        <taxon>Ecdysozoa</taxon>
        <taxon>Nematoda</taxon>
        <taxon>Chromadorea</taxon>
        <taxon>Rhabditida</taxon>
        <taxon>Rhabditina</taxon>
        <taxon>Diplogasteromorpha</taxon>
        <taxon>Diplogasteroidea</taxon>
        <taxon>Neodiplogasteridae</taxon>
        <taxon>Pristionchus</taxon>
    </lineage>
</organism>
<evidence type="ECO:0000256" key="6">
    <source>
        <dbReference type="ARBA" id="ARBA00023180"/>
    </source>
</evidence>
<evidence type="ECO:0000256" key="1">
    <source>
        <dbReference type="ARBA" id="ARBA00010701"/>
    </source>
</evidence>
<dbReference type="FunFam" id="3.40.50.1820:FF:000057">
    <property type="entry name" value="Lipase"/>
    <property type="match status" value="1"/>
</dbReference>
<dbReference type="AlphaFoldDB" id="A0A2A6C446"/>
<dbReference type="OrthoDB" id="9974421at2759"/>
<dbReference type="PANTHER" id="PTHR11005">
    <property type="entry name" value="LYSOSOMAL ACID LIPASE-RELATED"/>
    <property type="match status" value="1"/>
</dbReference>
<keyword evidence="6" id="KW-0325">Glycoprotein</keyword>
<gene>
    <name evidence="7" type="primary">WBGene00278870</name>
</gene>